<dbReference type="AlphaFoldDB" id="A0A2G5UPK9"/>
<dbReference type="EMBL" id="PDUG01000003">
    <property type="protein sequence ID" value="PIC41495.1"/>
    <property type="molecule type" value="Genomic_DNA"/>
</dbReference>
<evidence type="ECO:0000313" key="3">
    <source>
        <dbReference type="Proteomes" id="UP000230233"/>
    </source>
</evidence>
<feature type="region of interest" description="Disordered" evidence="1">
    <location>
        <begin position="1"/>
        <end position="48"/>
    </location>
</feature>
<proteinExistence type="predicted"/>
<accession>A0A2G5UPK9</accession>
<evidence type="ECO:0000313" key="2">
    <source>
        <dbReference type="EMBL" id="PIC41495.1"/>
    </source>
</evidence>
<reference evidence="3" key="1">
    <citation type="submission" date="2017-10" db="EMBL/GenBank/DDBJ databases">
        <title>Rapid genome shrinkage in a self-fertile nematode reveals novel sperm competition proteins.</title>
        <authorList>
            <person name="Yin D."/>
            <person name="Schwarz E.M."/>
            <person name="Thomas C.G."/>
            <person name="Felde R.L."/>
            <person name="Korf I.F."/>
            <person name="Cutter A.D."/>
            <person name="Schartner C.M."/>
            <person name="Ralston E.J."/>
            <person name="Meyer B.J."/>
            <person name="Haag E.S."/>
        </authorList>
    </citation>
    <scope>NUCLEOTIDE SEQUENCE [LARGE SCALE GENOMIC DNA]</scope>
    <source>
        <strain evidence="3">JU1422</strain>
    </source>
</reference>
<name>A0A2G5UPK9_9PELO</name>
<sequence length="95" mass="10964">MDFCQSSGTLDVRTAPRSCPSRRRECRRSNGEARRNGSTSRQTPNLGKYTTQQWMPELEELISTSSEGVADRLIKQMDKWNEPKLKIIIVLFDLF</sequence>
<gene>
    <name evidence="2" type="primary">Cnig_chr_III.g8892</name>
    <name evidence="2" type="ORF">B9Z55_008892</name>
</gene>
<organism evidence="2 3">
    <name type="scientific">Caenorhabditis nigoni</name>
    <dbReference type="NCBI Taxonomy" id="1611254"/>
    <lineage>
        <taxon>Eukaryota</taxon>
        <taxon>Metazoa</taxon>
        <taxon>Ecdysozoa</taxon>
        <taxon>Nematoda</taxon>
        <taxon>Chromadorea</taxon>
        <taxon>Rhabditida</taxon>
        <taxon>Rhabditina</taxon>
        <taxon>Rhabditomorpha</taxon>
        <taxon>Rhabditoidea</taxon>
        <taxon>Rhabditidae</taxon>
        <taxon>Peloderinae</taxon>
        <taxon>Caenorhabditis</taxon>
    </lineage>
</organism>
<feature type="compositionally biased region" description="Polar residues" evidence="1">
    <location>
        <begin position="36"/>
        <end position="48"/>
    </location>
</feature>
<keyword evidence="3" id="KW-1185">Reference proteome</keyword>
<evidence type="ECO:0000256" key="1">
    <source>
        <dbReference type="SAM" id="MobiDB-lite"/>
    </source>
</evidence>
<comment type="caution">
    <text evidence="2">The sequence shown here is derived from an EMBL/GenBank/DDBJ whole genome shotgun (WGS) entry which is preliminary data.</text>
</comment>
<protein>
    <submittedName>
        <fullName evidence="2">Uncharacterized protein</fullName>
    </submittedName>
</protein>
<dbReference type="Proteomes" id="UP000230233">
    <property type="component" value="Chromosome III"/>
</dbReference>